<dbReference type="Proteomes" id="UP001154282">
    <property type="component" value="Unassembled WGS sequence"/>
</dbReference>
<reference evidence="3" key="1">
    <citation type="submission" date="2022-08" db="EMBL/GenBank/DDBJ databases">
        <authorList>
            <person name="Gutierrez-Valencia J."/>
        </authorList>
    </citation>
    <scope>NUCLEOTIDE SEQUENCE</scope>
</reference>
<evidence type="ECO:0000313" key="4">
    <source>
        <dbReference type="Proteomes" id="UP001154282"/>
    </source>
</evidence>
<sequence length="490" mass="55519">MIHNRPPPSTTTTKHNKQDYKSFQLIPIVGKTLILLFILSFISIGLYTSFYDPNRSGITPTTASRRNPNNNSPTDLSHILFALSGSNDTWDDRSRSNSVWWSPNRTRGFVWLEDAQRPDSSPAPNSAPTRVSSPEWTQFGFSSSRPAVRIARTITDSFGLKLPGVRWFVMGDDDTVFFPENLASLLAEYDHDEMWYIGGNSESVEQVVMHSYEMAFGGGGFAVSYPLAELLVENLDRCLERFHYFYGSDQRIWACIAELGVGLTPHRGFHQMDIRGSAYGLLAAHPMAPLISLHHLGAMNPLFPGQDHLTSLRTLYGAYRADPPRILQSSYAYDHTLNWSVSISWGYTVQLYPTLVAVHDLQVPLQTFRTWRTFSEGPFTFNTRPLKGSDPCSIPIVFMFVKVQNIGTWGTLTVYRRLDPAVTCRRHDYDRAMSVRRVFVSSVRMETDYWSKAPRRQCSEFVNGGGRMRGGTLQIRIRKCGDREIVSTVE</sequence>
<dbReference type="PANTHER" id="PTHR10811">
    <property type="entry name" value="FRINGE-RELATED"/>
    <property type="match status" value="1"/>
</dbReference>
<organism evidence="3 4">
    <name type="scientific">Linum tenue</name>
    <dbReference type="NCBI Taxonomy" id="586396"/>
    <lineage>
        <taxon>Eukaryota</taxon>
        <taxon>Viridiplantae</taxon>
        <taxon>Streptophyta</taxon>
        <taxon>Embryophyta</taxon>
        <taxon>Tracheophyta</taxon>
        <taxon>Spermatophyta</taxon>
        <taxon>Magnoliopsida</taxon>
        <taxon>eudicotyledons</taxon>
        <taxon>Gunneridae</taxon>
        <taxon>Pentapetalae</taxon>
        <taxon>rosids</taxon>
        <taxon>fabids</taxon>
        <taxon>Malpighiales</taxon>
        <taxon>Linaceae</taxon>
        <taxon>Linum</taxon>
    </lineage>
</organism>
<feature type="transmembrane region" description="Helical" evidence="2">
    <location>
        <begin position="25"/>
        <end position="47"/>
    </location>
</feature>
<protein>
    <submittedName>
        <fullName evidence="3">Uncharacterized protein</fullName>
    </submittedName>
</protein>
<evidence type="ECO:0000313" key="3">
    <source>
        <dbReference type="EMBL" id="CAI0443289.1"/>
    </source>
</evidence>
<keyword evidence="4" id="KW-1185">Reference proteome</keyword>
<comment type="caution">
    <text evidence="3">The sequence shown here is derived from an EMBL/GenBank/DDBJ whole genome shotgun (WGS) entry which is preliminary data.</text>
</comment>
<evidence type="ECO:0000256" key="2">
    <source>
        <dbReference type="SAM" id="Phobius"/>
    </source>
</evidence>
<name>A0AAV0M989_9ROSI</name>
<dbReference type="Pfam" id="PF04646">
    <property type="entry name" value="DUF604"/>
    <property type="match status" value="1"/>
</dbReference>
<feature type="region of interest" description="Disordered" evidence="1">
    <location>
        <begin position="115"/>
        <end position="134"/>
    </location>
</feature>
<keyword evidence="2" id="KW-0472">Membrane</keyword>
<keyword evidence="2" id="KW-1133">Transmembrane helix</keyword>
<feature type="compositionally biased region" description="Polar residues" evidence="1">
    <location>
        <begin position="118"/>
        <end position="134"/>
    </location>
</feature>
<evidence type="ECO:0000256" key="1">
    <source>
        <dbReference type="SAM" id="MobiDB-lite"/>
    </source>
</evidence>
<accession>A0AAV0M989</accession>
<dbReference type="Gene3D" id="3.90.550.50">
    <property type="match status" value="1"/>
</dbReference>
<dbReference type="AlphaFoldDB" id="A0AAV0M989"/>
<dbReference type="FunFam" id="3.90.550.50:FF:000006">
    <property type="entry name" value="Fringe-related protein-like"/>
    <property type="match status" value="1"/>
</dbReference>
<gene>
    <name evidence="3" type="ORF">LITE_LOCUS27610</name>
</gene>
<proteinExistence type="predicted"/>
<dbReference type="InterPro" id="IPR006740">
    <property type="entry name" value="DUF604"/>
</dbReference>
<keyword evidence="2" id="KW-0812">Transmembrane</keyword>
<dbReference type="EMBL" id="CAMGYJ010000007">
    <property type="protein sequence ID" value="CAI0443289.1"/>
    <property type="molecule type" value="Genomic_DNA"/>
</dbReference>